<dbReference type="RefSeq" id="WP_376813953.1">
    <property type="nucleotide sequence ID" value="NZ_JBHSDY010000010.1"/>
</dbReference>
<dbReference type="Pfam" id="PF08668">
    <property type="entry name" value="HDOD"/>
    <property type="match status" value="1"/>
</dbReference>
<evidence type="ECO:0000313" key="3">
    <source>
        <dbReference type="EMBL" id="MFC4299420.1"/>
    </source>
</evidence>
<accession>A0ABV8S391</accession>
<gene>
    <name evidence="3" type="ORF">ACFO0J_15360</name>
</gene>
<dbReference type="PANTHER" id="PTHR33525:SF4">
    <property type="entry name" value="CYCLIC DI-GMP PHOSPHODIESTERASE CDGJ"/>
    <property type="match status" value="1"/>
</dbReference>
<organism evidence="3 4">
    <name type="scientific">Castellaniella hirudinis</name>
    <dbReference type="NCBI Taxonomy" id="1144617"/>
    <lineage>
        <taxon>Bacteria</taxon>
        <taxon>Pseudomonadati</taxon>
        <taxon>Pseudomonadota</taxon>
        <taxon>Betaproteobacteria</taxon>
        <taxon>Burkholderiales</taxon>
        <taxon>Alcaligenaceae</taxon>
        <taxon>Castellaniella</taxon>
    </lineage>
</organism>
<dbReference type="EMBL" id="JBHSDY010000010">
    <property type="protein sequence ID" value="MFC4299420.1"/>
    <property type="molecule type" value="Genomic_DNA"/>
</dbReference>
<reference evidence="4" key="1">
    <citation type="journal article" date="2019" name="Int. J. Syst. Evol. Microbiol.">
        <title>The Global Catalogue of Microorganisms (GCM) 10K type strain sequencing project: providing services to taxonomists for standard genome sequencing and annotation.</title>
        <authorList>
            <consortium name="The Broad Institute Genomics Platform"/>
            <consortium name="The Broad Institute Genome Sequencing Center for Infectious Disease"/>
            <person name="Wu L."/>
            <person name="Ma J."/>
        </authorList>
    </citation>
    <scope>NUCLEOTIDE SEQUENCE [LARGE SCALE GENOMIC DNA]</scope>
    <source>
        <strain evidence="4">CGMCC 1.19029</strain>
    </source>
</reference>
<evidence type="ECO:0000313" key="4">
    <source>
        <dbReference type="Proteomes" id="UP001595756"/>
    </source>
</evidence>
<dbReference type="PANTHER" id="PTHR33525">
    <property type="match status" value="1"/>
</dbReference>
<dbReference type="Proteomes" id="UP001595756">
    <property type="component" value="Unassembled WGS sequence"/>
</dbReference>
<dbReference type="PROSITE" id="PS51833">
    <property type="entry name" value="HDOD"/>
    <property type="match status" value="1"/>
</dbReference>
<dbReference type="InterPro" id="IPR013976">
    <property type="entry name" value="HDOD"/>
</dbReference>
<feature type="region of interest" description="Disordered" evidence="1">
    <location>
        <begin position="1"/>
        <end position="26"/>
    </location>
</feature>
<feature type="compositionally biased region" description="Polar residues" evidence="1">
    <location>
        <begin position="1"/>
        <end position="11"/>
    </location>
</feature>
<protein>
    <submittedName>
        <fullName evidence="3">EAL and HDOD domain-containing protein</fullName>
    </submittedName>
</protein>
<feature type="domain" description="HDOD" evidence="2">
    <location>
        <begin position="214"/>
        <end position="407"/>
    </location>
</feature>
<name>A0ABV8S391_9BURK</name>
<comment type="caution">
    <text evidence="3">The sequence shown here is derived from an EMBL/GenBank/DDBJ whole genome shotgun (WGS) entry which is preliminary data.</text>
</comment>
<sequence>METTLMAESTTPEPQADAPAPPPSRLIRREPILDQNRGLVGYRMRVLWAEPQEPDTDTGAALIETARTHGVTTFFAYAPHWIDATPGLLHNAFAHMLPRHRTYLELPESLEVTPELIQSLQSLAHGGTKFSIRGDLAAQPEREPLLPFCKVARFDPKLSTKAEIFRQSFQHKQAGRQLMAVDTPDKATHDNFMLLGFTLFQGHWPLDLASTTSLTARQKTLLKLVTLIMGEGEAPEIQACLQQDPELVKTLLDMVNTPAFGLSQEVESLNQAIMLLGRRQLQRWIQVLMYSEAGRPAGYLSPILLQASARAHLMEALSTLMHPEQTVRAEAAFTTGILSIMDQLFHGTMQDLLSQVQVDVPVREALLRHEGALGLDLRLATLIFPSDRDMEEDPAPLLRELGVTAEQLDPLIQQAFTWAHSITQAAP</sequence>
<evidence type="ECO:0000256" key="1">
    <source>
        <dbReference type="SAM" id="MobiDB-lite"/>
    </source>
</evidence>
<proteinExistence type="predicted"/>
<evidence type="ECO:0000259" key="2">
    <source>
        <dbReference type="PROSITE" id="PS51833"/>
    </source>
</evidence>
<dbReference type="InterPro" id="IPR052340">
    <property type="entry name" value="RNase_Y/CdgJ"/>
</dbReference>
<keyword evidence="4" id="KW-1185">Reference proteome</keyword>
<dbReference type="SUPFAM" id="SSF109604">
    <property type="entry name" value="HD-domain/PDEase-like"/>
    <property type="match status" value="1"/>
</dbReference>
<dbReference type="Gene3D" id="1.10.3210.10">
    <property type="entry name" value="Hypothetical protein af1432"/>
    <property type="match status" value="1"/>
</dbReference>